<dbReference type="Proteomes" id="UP000696485">
    <property type="component" value="Unassembled WGS sequence"/>
</dbReference>
<dbReference type="GO" id="GO:0007010">
    <property type="term" value="P:cytoskeleton organization"/>
    <property type="evidence" value="ECO:0007669"/>
    <property type="project" value="InterPro"/>
</dbReference>
<evidence type="ECO:0000313" key="2">
    <source>
        <dbReference type="EMBL" id="KAF9334268.1"/>
    </source>
</evidence>
<dbReference type="SUPFAM" id="SSF69340">
    <property type="entry name" value="C-terminal domain of adenylylcyclase associated protein"/>
    <property type="match status" value="1"/>
</dbReference>
<dbReference type="GO" id="GO:0003779">
    <property type="term" value="F:actin binding"/>
    <property type="evidence" value="ECO:0007669"/>
    <property type="project" value="InterPro"/>
</dbReference>
<dbReference type="EMBL" id="JAAAUY010000157">
    <property type="protein sequence ID" value="KAF9334268.1"/>
    <property type="molecule type" value="Genomic_DNA"/>
</dbReference>
<gene>
    <name evidence="2" type="ORF">BG006_002428</name>
</gene>
<name>A0A9P5VND4_9FUNG</name>
<dbReference type="Pfam" id="PF08603">
    <property type="entry name" value="CAP_C"/>
    <property type="match status" value="1"/>
</dbReference>
<feature type="domain" description="Adenylate cyclase-associated CAP C-terminal" evidence="1">
    <location>
        <begin position="26"/>
        <end position="117"/>
    </location>
</feature>
<dbReference type="Gene3D" id="2.160.20.70">
    <property type="match status" value="1"/>
</dbReference>
<proteinExistence type="predicted"/>
<dbReference type="AlphaFoldDB" id="A0A9P5VND4"/>
<reference evidence="2" key="1">
    <citation type="journal article" date="2020" name="Fungal Divers.">
        <title>Resolving the Mortierellaceae phylogeny through synthesis of multi-gene phylogenetics and phylogenomics.</title>
        <authorList>
            <person name="Vandepol N."/>
            <person name="Liber J."/>
            <person name="Desiro A."/>
            <person name="Na H."/>
            <person name="Kennedy M."/>
            <person name="Barry K."/>
            <person name="Grigoriev I.V."/>
            <person name="Miller A.N."/>
            <person name="O'Donnell K."/>
            <person name="Stajich J.E."/>
            <person name="Bonito G."/>
        </authorList>
    </citation>
    <scope>NUCLEOTIDE SEQUENCE</scope>
    <source>
        <strain evidence="2">NVP1</strain>
    </source>
</reference>
<dbReference type="InterPro" id="IPR013912">
    <property type="entry name" value="Adenylate_cyclase-assoc_CAP_C"/>
</dbReference>
<accession>A0A9P5VND4</accession>
<protein>
    <recommendedName>
        <fullName evidence="1">Adenylate cyclase-associated CAP C-terminal domain-containing protein</fullName>
    </recommendedName>
</protein>
<dbReference type="InterPro" id="IPR036223">
    <property type="entry name" value="CAP_C_sf"/>
</dbReference>
<sequence>MISVKDQIKAMNSALAGRKNAKEDATHLIRDEKDQAQQVLTVQDRKALYLLKCENCEYVIQGKPVKISIENCKNIVIKIEDKVITGMVDIWKSENISLDFERSVSVFQLDNIKTIAIRFPTHEHFGSMVWTGVDDISLHLGDQTHNLSYSQLQTKYPDLGPEMGQVKTTLVDGLPRTEAVVRLENGYPATRSEEASFLELEKKKDEVLRGQQE</sequence>
<keyword evidence="3" id="KW-1185">Reference proteome</keyword>
<evidence type="ECO:0000259" key="1">
    <source>
        <dbReference type="Pfam" id="PF08603"/>
    </source>
</evidence>
<organism evidence="2 3">
    <name type="scientific">Podila minutissima</name>
    <dbReference type="NCBI Taxonomy" id="64525"/>
    <lineage>
        <taxon>Eukaryota</taxon>
        <taxon>Fungi</taxon>
        <taxon>Fungi incertae sedis</taxon>
        <taxon>Mucoromycota</taxon>
        <taxon>Mortierellomycotina</taxon>
        <taxon>Mortierellomycetes</taxon>
        <taxon>Mortierellales</taxon>
        <taxon>Mortierellaceae</taxon>
        <taxon>Podila</taxon>
    </lineage>
</organism>
<evidence type="ECO:0000313" key="3">
    <source>
        <dbReference type="Proteomes" id="UP000696485"/>
    </source>
</evidence>
<comment type="caution">
    <text evidence="2">The sequence shown here is derived from an EMBL/GenBank/DDBJ whole genome shotgun (WGS) entry which is preliminary data.</text>
</comment>
<dbReference type="InterPro" id="IPR016098">
    <property type="entry name" value="CAP/MinC_C"/>
</dbReference>